<dbReference type="OrthoDB" id="1046782at2759"/>
<dbReference type="GO" id="GO:0006629">
    <property type="term" value="P:lipid metabolic process"/>
    <property type="evidence" value="ECO:0007669"/>
    <property type="project" value="InterPro"/>
</dbReference>
<feature type="transmembrane region" description="Helical" evidence="2">
    <location>
        <begin position="380"/>
        <end position="402"/>
    </location>
</feature>
<dbReference type="Proteomes" id="UP000008062">
    <property type="component" value="Chromosome 1"/>
</dbReference>
<evidence type="ECO:0000256" key="2">
    <source>
        <dbReference type="SAM" id="Phobius"/>
    </source>
</evidence>
<dbReference type="Gene3D" id="3.20.20.190">
    <property type="entry name" value="Phosphatidylinositol (PI) phosphodiesterase"/>
    <property type="match status" value="1"/>
</dbReference>
<sequence>MKQCILKGTKDRRPTNVDAFADLEKGYGTFDHDNQQSSQDGPNEPEEDFGSNWMSHLHDSTLLSALTIPGTHDSATSASHIPFIRTQSLSITDQLALGIRYFDLRCALRQNIPVMVHGLAYLNLTLASVLSDLTAFLSAHPGEGLVVQIKQDRKPSKSDISFSRAIYLELEAIRPYLRTLPTTPTLGEARGKIQLFRRYNLPRGIRGYGIDVTQWQDNPEEPFTIHHPWFRQQLTIQDHYSFTSGTSLPSLVTSKTTSVISLLNRAASDSDSPSHDDDEPDSAHWYINFTSAFEINVWYQIPPRTIAVGGYYFLRWVDGVNARLRAWVEVKGGGKGLGIVVMDFPESEGDLVEELILTNFEQGEKGSDVGWRRWWRGVGVGLVVGMAVGLLLMAVVLAWAMFMDEQTARVVVGYLGCIALRRLPCGLRASSVESFHRQFMIRLFELLIPPNVRWTSFHYCTDLAHT</sequence>
<dbReference type="InParanoid" id="F9WX57"/>
<keyword evidence="2" id="KW-1133">Transmembrane helix</keyword>
<keyword evidence="2" id="KW-0812">Transmembrane</keyword>
<dbReference type="KEGG" id="ztr:MYCGRDRAFT_107761"/>
<dbReference type="OMA" id="HPRECIV"/>
<dbReference type="GO" id="GO:0008081">
    <property type="term" value="F:phosphoric diester hydrolase activity"/>
    <property type="evidence" value="ECO:0007669"/>
    <property type="project" value="InterPro"/>
</dbReference>
<dbReference type="PANTHER" id="PTHR13593:SF113">
    <property type="entry name" value="SI:DKEY-266F7.9"/>
    <property type="match status" value="1"/>
</dbReference>
<evidence type="ECO:0000259" key="3">
    <source>
        <dbReference type="SMART" id="SM00148"/>
    </source>
</evidence>
<gene>
    <name evidence="4" type="ORF">MYCGRDRAFT_107761</name>
</gene>
<dbReference type="AlphaFoldDB" id="F9WX57"/>
<dbReference type="EMBL" id="CM001196">
    <property type="protein sequence ID" value="EGP91763.1"/>
    <property type="molecule type" value="Genomic_DNA"/>
</dbReference>
<keyword evidence="2" id="KW-0472">Membrane</keyword>
<protein>
    <recommendedName>
        <fullName evidence="3">Phosphatidylinositol-specific phospholipase C X domain-containing protein</fullName>
    </recommendedName>
</protein>
<keyword evidence="5" id="KW-1185">Reference proteome</keyword>
<dbReference type="InterPro" id="IPR017946">
    <property type="entry name" value="PLC-like_Pdiesterase_TIM-brl"/>
</dbReference>
<proteinExistence type="predicted"/>
<dbReference type="PROSITE" id="PS50007">
    <property type="entry name" value="PIPLC_X_DOMAIN"/>
    <property type="match status" value="1"/>
</dbReference>
<evidence type="ECO:0000256" key="1">
    <source>
        <dbReference type="SAM" id="MobiDB-lite"/>
    </source>
</evidence>
<dbReference type="GeneID" id="13398525"/>
<dbReference type="RefSeq" id="XP_003856787.1">
    <property type="nucleotide sequence ID" value="XM_003856739.1"/>
</dbReference>
<dbReference type="InterPro" id="IPR051057">
    <property type="entry name" value="PI-PLC_domain"/>
</dbReference>
<dbReference type="Pfam" id="PF00388">
    <property type="entry name" value="PI-PLC-X"/>
    <property type="match status" value="1"/>
</dbReference>
<dbReference type="SMART" id="SM00148">
    <property type="entry name" value="PLCXc"/>
    <property type="match status" value="1"/>
</dbReference>
<dbReference type="HOGENOM" id="CLU_024117_3_1_1"/>
<dbReference type="eggNOG" id="KOG4306">
    <property type="taxonomic scope" value="Eukaryota"/>
</dbReference>
<dbReference type="SUPFAM" id="SSF51695">
    <property type="entry name" value="PLC-like phosphodiesterases"/>
    <property type="match status" value="1"/>
</dbReference>
<evidence type="ECO:0000313" key="4">
    <source>
        <dbReference type="EMBL" id="EGP91763.1"/>
    </source>
</evidence>
<feature type="region of interest" description="Disordered" evidence="1">
    <location>
        <begin position="27"/>
        <end position="51"/>
    </location>
</feature>
<dbReference type="STRING" id="336722.F9WX57"/>
<dbReference type="PANTHER" id="PTHR13593">
    <property type="match status" value="1"/>
</dbReference>
<organism evidence="4 5">
    <name type="scientific">Zymoseptoria tritici (strain CBS 115943 / IPO323)</name>
    <name type="common">Speckled leaf blotch fungus</name>
    <name type="synonym">Septoria tritici</name>
    <dbReference type="NCBI Taxonomy" id="336722"/>
    <lineage>
        <taxon>Eukaryota</taxon>
        <taxon>Fungi</taxon>
        <taxon>Dikarya</taxon>
        <taxon>Ascomycota</taxon>
        <taxon>Pezizomycotina</taxon>
        <taxon>Dothideomycetes</taxon>
        <taxon>Dothideomycetidae</taxon>
        <taxon>Mycosphaerellales</taxon>
        <taxon>Mycosphaerellaceae</taxon>
        <taxon>Zymoseptoria</taxon>
    </lineage>
</organism>
<evidence type="ECO:0000313" key="5">
    <source>
        <dbReference type="Proteomes" id="UP000008062"/>
    </source>
</evidence>
<feature type="domain" description="Phosphatidylinositol-specific phospholipase C X" evidence="3">
    <location>
        <begin position="58"/>
        <end position="198"/>
    </location>
</feature>
<accession>F9WX57</accession>
<dbReference type="CDD" id="cd08586">
    <property type="entry name" value="PI-PLCc_BcPLC_like"/>
    <property type="match status" value="1"/>
</dbReference>
<name>F9WX57_ZYMTI</name>
<reference evidence="4 5" key="1">
    <citation type="journal article" date="2011" name="PLoS Genet.">
        <title>Finished genome of the fungal wheat pathogen Mycosphaerella graminicola reveals dispensome structure, chromosome plasticity, and stealth pathogenesis.</title>
        <authorList>
            <person name="Goodwin S.B."/>
            <person name="Ben M'barek S."/>
            <person name="Dhillon B."/>
            <person name="Wittenberg A.H.J."/>
            <person name="Crane C.F."/>
            <person name="Hane J.K."/>
            <person name="Foster A.J."/>
            <person name="Van der Lee T.A.J."/>
            <person name="Grimwood J."/>
            <person name="Aerts A."/>
            <person name="Antoniw J."/>
            <person name="Bailey A."/>
            <person name="Bluhm B."/>
            <person name="Bowler J."/>
            <person name="Bristow J."/>
            <person name="van der Burgt A."/>
            <person name="Canto-Canche B."/>
            <person name="Churchill A.C.L."/>
            <person name="Conde-Ferraez L."/>
            <person name="Cools H.J."/>
            <person name="Coutinho P.M."/>
            <person name="Csukai M."/>
            <person name="Dehal P."/>
            <person name="De Wit P."/>
            <person name="Donzelli B."/>
            <person name="van de Geest H.C."/>
            <person name="van Ham R.C.H.J."/>
            <person name="Hammond-Kosack K.E."/>
            <person name="Henrissat B."/>
            <person name="Kilian A."/>
            <person name="Kobayashi A.K."/>
            <person name="Koopmann E."/>
            <person name="Kourmpetis Y."/>
            <person name="Kuzniar A."/>
            <person name="Lindquist E."/>
            <person name="Lombard V."/>
            <person name="Maliepaard C."/>
            <person name="Martins N."/>
            <person name="Mehrabi R."/>
            <person name="Nap J.P.H."/>
            <person name="Ponomarenko A."/>
            <person name="Rudd J.J."/>
            <person name="Salamov A."/>
            <person name="Schmutz J."/>
            <person name="Schouten H.J."/>
            <person name="Shapiro H."/>
            <person name="Stergiopoulos I."/>
            <person name="Torriani S.F.F."/>
            <person name="Tu H."/>
            <person name="de Vries R.P."/>
            <person name="Waalwijk C."/>
            <person name="Ware S.B."/>
            <person name="Wiebenga A."/>
            <person name="Zwiers L.-H."/>
            <person name="Oliver R.P."/>
            <person name="Grigoriev I.V."/>
            <person name="Kema G.H.J."/>
        </authorList>
    </citation>
    <scope>NUCLEOTIDE SEQUENCE [LARGE SCALE GENOMIC DNA]</scope>
    <source>
        <strain evidence="5">CBS 115943 / IPO323</strain>
    </source>
</reference>
<dbReference type="InterPro" id="IPR000909">
    <property type="entry name" value="PLipase_C_PInositol-sp_X_dom"/>
</dbReference>